<evidence type="ECO:0000313" key="1">
    <source>
        <dbReference type="EMBL" id="AJE17965.1"/>
    </source>
</evidence>
<evidence type="ECO:0000313" key="2">
    <source>
        <dbReference type="Proteomes" id="UP000031392"/>
    </source>
</evidence>
<sequence>MNNKKISRYEILKYLWEDGWRFLDNGQFTYLLLGNDDWDWNSASMSEQEIFDFLKIKSNSDEVIGFVMTWSDTNIGGNVLFFPNFEFLFSININIKEIYNKIVDINWYLIKLLPVFDKNGVLYNSIVYNEYR</sequence>
<name>A0A0B5CN41_NEIEG</name>
<dbReference type="Proteomes" id="UP000031392">
    <property type="component" value="Chromosome"/>
</dbReference>
<dbReference type="KEGG" id="nel:NELON_03110"/>
<organism evidence="1 2">
    <name type="scientific">Neisseria elongata subsp. glycolytica ATCC 29315</name>
    <dbReference type="NCBI Taxonomy" id="546263"/>
    <lineage>
        <taxon>Bacteria</taxon>
        <taxon>Pseudomonadati</taxon>
        <taxon>Pseudomonadota</taxon>
        <taxon>Betaproteobacteria</taxon>
        <taxon>Neisseriales</taxon>
        <taxon>Neisseriaceae</taxon>
        <taxon>Neisseria</taxon>
    </lineage>
</organism>
<dbReference type="HOGENOM" id="CLU_148696_0_0_4"/>
<proteinExistence type="predicted"/>
<protein>
    <submittedName>
        <fullName evidence="1">Uncharacterized protein</fullName>
    </submittedName>
</protein>
<reference evidence="1 2" key="2">
    <citation type="journal article" date="2015" name="PLoS Genet.">
        <title>Common Cell Shape Evolution of Two Nasopharyngeal Pathogens.</title>
        <authorList>
            <person name="Veyrier F.J."/>
            <person name="Biais N."/>
            <person name="Morales P."/>
            <person name="Belkacem N."/>
            <person name="Guilhen C."/>
            <person name="Ranjeva S."/>
            <person name="Sismeiro O."/>
            <person name="Pehau-Arnaudet G."/>
            <person name="Rocha E.P."/>
            <person name="Werts C."/>
            <person name="Taha M.K."/>
            <person name="Boneca I.G."/>
        </authorList>
    </citation>
    <scope>NUCLEOTIDE SEQUENCE [LARGE SCALE GENOMIC DNA]</scope>
    <source>
        <strain evidence="1 2">ATCC 29315</strain>
    </source>
</reference>
<reference evidence="2" key="1">
    <citation type="submission" date="2014-05" db="EMBL/GenBank/DDBJ databases">
        <title>Complete Genome sequence of Neisseria elongata subsp. glycolytica.</title>
        <authorList>
            <person name="Veyrier F.J."/>
            <person name="Taha M.-K."/>
        </authorList>
    </citation>
    <scope>NUCLEOTIDE SEQUENCE [LARGE SCALE GENOMIC DNA]</scope>
    <source>
        <strain evidence="2">ATCC 29315</strain>
    </source>
</reference>
<dbReference type="EMBL" id="CP007726">
    <property type="protein sequence ID" value="AJE17965.1"/>
    <property type="molecule type" value="Genomic_DNA"/>
</dbReference>
<gene>
    <name evidence="1" type="ORF">NELON_03110</name>
</gene>
<accession>A0A0B5CN41</accession>
<dbReference type="AlphaFoldDB" id="A0A0B5CN41"/>
<keyword evidence="2" id="KW-1185">Reference proteome</keyword>
<dbReference type="PATRIC" id="fig|546263.7.peg.653"/>